<keyword evidence="3 6" id="KW-0732">Signal</keyword>
<keyword evidence="8" id="KW-1185">Reference proteome</keyword>
<protein>
    <submittedName>
        <fullName evidence="9">Collagen alpha-1(XII) chain-like</fullName>
    </submittedName>
</protein>
<dbReference type="Proteomes" id="UP000694844">
    <property type="component" value="Chromosome 1"/>
</dbReference>
<dbReference type="InterPro" id="IPR002035">
    <property type="entry name" value="VWF_A"/>
</dbReference>
<dbReference type="InterPro" id="IPR050525">
    <property type="entry name" value="ECM_Assembly_Org"/>
</dbReference>
<dbReference type="SUPFAM" id="SSF53300">
    <property type="entry name" value="vWA-like"/>
    <property type="match status" value="2"/>
</dbReference>
<keyword evidence="2" id="KW-0964">Secreted</keyword>
<dbReference type="GO" id="GO:0005576">
    <property type="term" value="C:extracellular region"/>
    <property type="evidence" value="ECO:0007669"/>
    <property type="project" value="UniProtKB-SubCell"/>
</dbReference>
<dbReference type="PROSITE" id="PS50234">
    <property type="entry name" value="VWFA"/>
    <property type="match status" value="2"/>
</dbReference>
<evidence type="ECO:0000256" key="3">
    <source>
        <dbReference type="ARBA" id="ARBA00022729"/>
    </source>
</evidence>
<evidence type="ECO:0000313" key="9">
    <source>
        <dbReference type="RefSeq" id="XP_022334361.1"/>
    </source>
</evidence>
<feature type="domain" description="VWFA" evidence="7">
    <location>
        <begin position="35"/>
        <end position="208"/>
    </location>
</feature>
<evidence type="ECO:0000256" key="6">
    <source>
        <dbReference type="SAM" id="SignalP"/>
    </source>
</evidence>
<dbReference type="Gene3D" id="3.40.50.410">
    <property type="entry name" value="von Willebrand factor, type A domain"/>
    <property type="match status" value="2"/>
</dbReference>
<organism evidence="8 9">
    <name type="scientific">Crassostrea virginica</name>
    <name type="common">Eastern oyster</name>
    <dbReference type="NCBI Taxonomy" id="6565"/>
    <lineage>
        <taxon>Eukaryota</taxon>
        <taxon>Metazoa</taxon>
        <taxon>Spiralia</taxon>
        <taxon>Lophotrochozoa</taxon>
        <taxon>Mollusca</taxon>
        <taxon>Bivalvia</taxon>
        <taxon>Autobranchia</taxon>
        <taxon>Pteriomorphia</taxon>
        <taxon>Ostreida</taxon>
        <taxon>Ostreoidea</taxon>
        <taxon>Ostreidae</taxon>
        <taxon>Crassostrea</taxon>
    </lineage>
</organism>
<evidence type="ECO:0000259" key="7">
    <source>
        <dbReference type="PROSITE" id="PS50234"/>
    </source>
</evidence>
<dbReference type="PRINTS" id="PR00453">
    <property type="entry name" value="VWFADOMAIN"/>
</dbReference>
<proteinExistence type="predicted"/>
<dbReference type="KEGG" id="cvn:111131222"/>
<comment type="subcellular location">
    <subcellularLocation>
        <location evidence="1">Secreted</location>
    </subcellularLocation>
</comment>
<gene>
    <name evidence="9" type="primary">LOC111131222</name>
</gene>
<dbReference type="PANTHER" id="PTHR24020:SF87">
    <property type="entry name" value="COLLAGEN ALPHA-1(VI) CHAIN-LIKE"/>
    <property type="match status" value="1"/>
</dbReference>
<dbReference type="InterPro" id="IPR036465">
    <property type="entry name" value="vWFA_dom_sf"/>
</dbReference>
<dbReference type="CDD" id="cd01472">
    <property type="entry name" value="vWA_collagen"/>
    <property type="match status" value="2"/>
</dbReference>
<accession>A0A8B8E4U4</accession>
<evidence type="ECO:0000256" key="4">
    <source>
        <dbReference type="ARBA" id="ARBA00022737"/>
    </source>
</evidence>
<dbReference type="RefSeq" id="XP_022334361.1">
    <property type="nucleotide sequence ID" value="XM_022478653.1"/>
</dbReference>
<evidence type="ECO:0000313" key="8">
    <source>
        <dbReference type="Proteomes" id="UP000694844"/>
    </source>
</evidence>
<keyword evidence="4" id="KW-0677">Repeat</keyword>
<dbReference type="Pfam" id="PF00092">
    <property type="entry name" value="VWA"/>
    <property type="match status" value="2"/>
</dbReference>
<feature type="chain" id="PRO_5034488586" evidence="6">
    <location>
        <begin position="17"/>
        <end position="445"/>
    </location>
</feature>
<feature type="signal peptide" evidence="6">
    <location>
        <begin position="1"/>
        <end position="16"/>
    </location>
</feature>
<keyword evidence="5" id="KW-0325">Glycoprotein</keyword>
<dbReference type="PANTHER" id="PTHR24020">
    <property type="entry name" value="COLLAGEN ALPHA"/>
    <property type="match status" value="1"/>
</dbReference>
<evidence type="ECO:0000256" key="2">
    <source>
        <dbReference type="ARBA" id="ARBA00022525"/>
    </source>
</evidence>
<feature type="domain" description="VWFA" evidence="7">
    <location>
        <begin position="243"/>
        <end position="416"/>
    </location>
</feature>
<dbReference type="FunFam" id="3.40.50.410:FF:000004">
    <property type="entry name" value="collagen alpha-6(VI) chain"/>
    <property type="match status" value="2"/>
</dbReference>
<name>A0A8B8E4U4_CRAVI</name>
<reference evidence="8" key="1">
    <citation type="submission" date="2024-06" db="UniProtKB">
        <authorList>
            <consortium name="RefSeq"/>
        </authorList>
    </citation>
    <scope>NUCLEOTIDE SEQUENCE [LARGE SCALE GENOMIC DNA]</scope>
</reference>
<evidence type="ECO:0000256" key="1">
    <source>
        <dbReference type="ARBA" id="ARBA00004613"/>
    </source>
</evidence>
<dbReference type="AlphaFoldDB" id="A0A8B8E4U4"/>
<evidence type="ECO:0000256" key="5">
    <source>
        <dbReference type="ARBA" id="ARBA00023180"/>
    </source>
</evidence>
<dbReference type="OrthoDB" id="6132182at2759"/>
<dbReference type="GeneID" id="111131222"/>
<sequence length="445" mass="48948">MYCIFIFCFICSHVNGFLFDGSQSLSTTCSIIQVDVVFLLDSSGSEGSVNFQKQLHFVKSFVEKFEIGPSNMQVSVVSFSTIVMENFDLKRYQSKYELLAAIDTIPYLSGTTHTDEAITFAVQHSFSAVSGDRTQAPNVIIVLTDGQSSSPSQTMHAAYQAHSAGITTFAIGIRTSDYIGELKYIASDPKNVFQASNFNALDQLQNVLSTKFCEAVVTTTPVVYTTIPTDFSYSSNCRLRPADVVFLLDSSTGEGAHYFQEELNFVKTFVNKFDIGPSDMQISVITYSTRVVENFNFQRYQTKQELLLAIENISYISGSTNTHEALSFALQHSFTQQAGDRAKAPNVIIVLTDGQSTSPLMTKQVAATAQQNGIEIFAVGTGDNLSFQELLSIASGRQYVSRVANLDALYRLQSELTTTVCEARTTTTISTTTTTTTRVIDDDKI</sequence>
<dbReference type="SMART" id="SM00327">
    <property type="entry name" value="VWA"/>
    <property type="match status" value="2"/>
</dbReference>
<reference evidence="9" key="2">
    <citation type="submission" date="2025-08" db="UniProtKB">
        <authorList>
            <consortium name="RefSeq"/>
        </authorList>
    </citation>
    <scope>IDENTIFICATION</scope>
    <source>
        <tissue evidence="9">Whole sample</tissue>
    </source>
</reference>